<sequence>MSHNNVDPFQLFGELSFPAVTVQRTAKQLCTPELNMAPVENPDFPDSLSGKLNNLDWVISVAEDLIKLECILPTTLSYEDVAQVLQVITNEHNASAFDGRALLGQTEEGMIELRGDASFVTAAGMNDDQLFHALNLAIIAAQDALFSSLDRFNAFALAVKEADEQGGN</sequence>
<evidence type="ECO:0000313" key="2">
    <source>
        <dbReference type="Proteomes" id="UP000250197"/>
    </source>
</evidence>
<evidence type="ECO:0008006" key="3">
    <source>
        <dbReference type="Google" id="ProtNLM"/>
    </source>
</evidence>
<gene>
    <name evidence="1" type="ORF">CBE89_07660</name>
</gene>
<dbReference type="AlphaFoldDB" id="A0A2Z2IYY8"/>
<dbReference type="EMBL" id="CP021252">
    <property type="protein sequence ID" value="ART21383.1"/>
    <property type="molecule type" value="Genomic_DNA"/>
</dbReference>
<name>A0A2Z2IYY8_CORST</name>
<evidence type="ECO:0000313" key="1">
    <source>
        <dbReference type="EMBL" id="ART21383.1"/>
    </source>
</evidence>
<dbReference type="KEGG" id="cstr:CBE89_07660"/>
<accession>A0A2Z2IYY8</accession>
<reference evidence="1 2" key="1">
    <citation type="submission" date="2017-05" db="EMBL/GenBank/DDBJ databases">
        <title>Complete genome sequence of Corynebacterium striatum KC-Na-1 isolated from Neophocaena asiaeorientalis in Korea.</title>
        <authorList>
            <person name="Kim J.H."/>
            <person name="Lee K."/>
        </authorList>
    </citation>
    <scope>NUCLEOTIDE SEQUENCE [LARGE SCALE GENOMIC DNA]</scope>
    <source>
        <strain evidence="1 2">KC-Na-01</strain>
    </source>
</reference>
<organism evidence="1 2">
    <name type="scientific">Corynebacterium striatum</name>
    <dbReference type="NCBI Taxonomy" id="43770"/>
    <lineage>
        <taxon>Bacteria</taxon>
        <taxon>Bacillati</taxon>
        <taxon>Actinomycetota</taxon>
        <taxon>Actinomycetes</taxon>
        <taxon>Mycobacteriales</taxon>
        <taxon>Corynebacteriaceae</taxon>
        <taxon>Corynebacterium</taxon>
    </lineage>
</organism>
<dbReference type="RefSeq" id="WP_086891470.1">
    <property type="nucleotide sequence ID" value="NZ_CP021252.1"/>
</dbReference>
<proteinExistence type="predicted"/>
<dbReference type="Proteomes" id="UP000250197">
    <property type="component" value="Chromosome"/>
</dbReference>
<protein>
    <recommendedName>
        <fullName evidence="3">YbjN domain-containing protein</fullName>
    </recommendedName>
</protein>